<dbReference type="SUPFAM" id="SSF53850">
    <property type="entry name" value="Periplasmic binding protein-like II"/>
    <property type="match status" value="1"/>
</dbReference>
<dbReference type="Gene3D" id="3.40.190.290">
    <property type="match status" value="1"/>
</dbReference>
<dbReference type="PRINTS" id="PR00039">
    <property type="entry name" value="HTHLYSR"/>
</dbReference>
<feature type="region of interest" description="Disordered" evidence="5">
    <location>
        <begin position="286"/>
        <end position="313"/>
    </location>
</feature>
<keyword evidence="4" id="KW-0804">Transcription</keyword>
<dbReference type="EMBL" id="BMTF01000020">
    <property type="protein sequence ID" value="GGV92069.1"/>
    <property type="molecule type" value="Genomic_DNA"/>
</dbReference>
<evidence type="ECO:0000313" key="7">
    <source>
        <dbReference type="EMBL" id="GGV92069.1"/>
    </source>
</evidence>
<evidence type="ECO:0000256" key="5">
    <source>
        <dbReference type="SAM" id="MobiDB-lite"/>
    </source>
</evidence>
<evidence type="ECO:0000259" key="6">
    <source>
        <dbReference type="PROSITE" id="PS50931"/>
    </source>
</evidence>
<dbReference type="RefSeq" id="WP_189546665.1">
    <property type="nucleotide sequence ID" value="NZ_BMTF01000020.1"/>
</dbReference>
<dbReference type="Pfam" id="PF03466">
    <property type="entry name" value="LysR_substrate"/>
    <property type="match status" value="1"/>
</dbReference>
<dbReference type="PANTHER" id="PTHR30346">
    <property type="entry name" value="TRANSCRIPTIONAL DUAL REGULATOR HCAR-RELATED"/>
    <property type="match status" value="1"/>
</dbReference>
<name>A0ABQ2W871_9ACTN</name>
<feature type="domain" description="HTH lysR-type" evidence="6">
    <location>
        <begin position="1"/>
        <end position="58"/>
    </location>
</feature>
<dbReference type="InterPro" id="IPR000847">
    <property type="entry name" value="LysR_HTH_N"/>
</dbReference>
<dbReference type="Proteomes" id="UP000660675">
    <property type="component" value="Unassembled WGS sequence"/>
</dbReference>
<accession>A0ABQ2W871</accession>
<dbReference type="InterPro" id="IPR005119">
    <property type="entry name" value="LysR_subst-bd"/>
</dbReference>
<dbReference type="CDD" id="cd08436">
    <property type="entry name" value="PBP2_LTTR_like_3"/>
    <property type="match status" value="1"/>
</dbReference>
<keyword evidence="3" id="KW-0238">DNA-binding</keyword>
<dbReference type="InterPro" id="IPR036390">
    <property type="entry name" value="WH_DNA-bd_sf"/>
</dbReference>
<dbReference type="Pfam" id="PF00126">
    <property type="entry name" value="HTH_1"/>
    <property type="match status" value="1"/>
</dbReference>
<keyword evidence="2" id="KW-0805">Transcription regulation</keyword>
<dbReference type="PANTHER" id="PTHR30346:SF30">
    <property type="entry name" value="SMALL NEUTRAL PROTEASE REGULATORY PROTEIN"/>
    <property type="match status" value="1"/>
</dbReference>
<dbReference type="PROSITE" id="PS50931">
    <property type="entry name" value="HTH_LYSR"/>
    <property type="match status" value="1"/>
</dbReference>
<organism evidence="7 8">
    <name type="scientific">Streptomyces gelaticus</name>
    <dbReference type="NCBI Taxonomy" id="285446"/>
    <lineage>
        <taxon>Bacteria</taxon>
        <taxon>Bacillati</taxon>
        <taxon>Actinomycetota</taxon>
        <taxon>Actinomycetes</taxon>
        <taxon>Kitasatosporales</taxon>
        <taxon>Streptomycetaceae</taxon>
        <taxon>Streptomyces</taxon>
    </lineage>
</organism>
<dbReference type="Gene3D" id="1.10.10.10">
    <property type="entry name" value="Winged helix-like DNA-binding domain superfamily/Winged helix DNA-binding domain"/>
    <property type="match status" value="1"/>
</dbReference>
<evidence type="ECO:0000313" key="8">
    <source>
        <dbReference type="Proteomes" id="UP000660675"/>
    </source>
</evidence>
<feature type="compositionally biased region" description="Gly residues" evidence="5">
    <location>
        <begin position="288"/>
        <end position="304"/>
    </location>
</feature>
<gene>
    <name evidence="7" type="ORF">GCM10015535_52240</name>
</gene>
<proteinExistence type="inferred from homology"/>
<evidence type="ECO:0000256" key="4">
    <source>
        <dbReference type="ARBA" id="ARBA00023163"/>
    </source>
</evidence>
<dbReference type="SUPFAM" id="SSF46785">
    <property type="entry name" value="Winged helix' DNA-binding domain"/>
    <property type="match status" value="1"/>
</dbReference>
<evidence type="ECO:0000256" key="3">
    <source>
        <dbReference type="ARBA" id="ARBA00023125"/>
    </source>
</evidence>
<comment type="caution">
    <text evidence="7">The sequence shown here is derived from an EMBL/GenBank/DDBJ whole genome shotgun (WGS) entry which is preliminary data.</text>
</comment>
<keyword evidence="8" id="KW-1185">Reference proteome</keyword>
<sequence length="313" mass="33103">MELQQMRYVVAVAELGSFTRAAKRCLVVQSALSHQIARLEKELGARLFDRTSRQVRLTAAGEVFLPEARQALDAAERARAEVAATAGEVRGRLAVGAIPTIAAVDIPAALRAFHLRYPKVHIVLRDGASKDLVQEVREGTLDVAFLGVLPSYRPKGVGDHELGTGELVAVVAPTHPLAGQAEVGLDRLAREMFVDYPDGTAARAQSEEAFAAMGLTREVAFEVSGTDFIVRLVRSGLGIAMLPAAFAAELTGVHVLPVRDAPARTERLVWSRFRPAPAAAAFLTGLGVEPGAGGPPDAGAGEPGPKGRRSTRG</sequence>
<protein>
    <submittedName>
        <fullName evidence="7">LysR family transcriptional regulator</fullName>
    </submittedName>
</protein>
<evidence type="ECO:0000256" key="1">
    <source>
        <dbReference type="ARBA" id="ARBA00009437"/>
    </source>
</evidence>
<evidence type="ECO:0000256" key="2">
    <source>
        <dbReference type="ARBA" id="ARBA00023015"/>
    </source>
</evidence>
<dbReference type="InterPro" id="IPR036388">
    <property type="entry name" value="WH-like_DNA-bd_sf"/>
</dbReference>
<comment type="similarity">
    <text evidence="1">Belongs to the LysR transcriptional regulatory family.</text>
</comment>
<reference evidence="8" key="1">
    <citation type="journal article" date="2019" name="Int. J. Syst. Evol. Microbiol.">
        <title>The Global Catalogue of Microorganisms (GCM) 10K type strain sequencing project: providing services to taxonomists for standard genome sequencing and annotation.</title>
        <authorList>
            <consortium name="The Broad Institute Genomics Platform"/>
            <consortium name="The Broad Institute Genome Sequencing Center for Infectious Disease"/>
            <person name="Wu L."/>
            <person name="Ma J."/>
        </authorList>
    </citation>
    <scope>NUCLEOTIDE SEQUENCE [LARGE SCALE GENOMIC DNA]</scope>
    <source>
        <strain evidence="8">JCM 4376</strain>
    </source>
</reference>